<name>A0AA85JHJ1_TRIRE</name>
<accession>A0AA85JHJ1</accession>
<keyword evidence="1" id="KW-1185">Reference proteome</keyword>
<proteinExistence type="predicted"/>
<evidence type="ECO:0000313" key="2">
    <source>
        <dbReference type="WBParaSite" id="TREG1_21770.1"/>
    </source>
</evidence>
<evidence type="ECO:0000313" key="1">
    <source>
        <dbReference type="Proteomes" id="UP000050795"/>
    </source>
</evidence>
<dbReference type="Proteomes" id="UP000050795">
    <property type="component" value="Unassembled WGS sequence"/>
</dbReference>
<reference evidence="2" key="2">
    <citation type="submission" date="2023-11" db="UniProtKB">
        <authorList>
            <consortium name="WormBaseParasite"/>
        </authorList>
    </citation>
    <scope>IDENTIFICATION</scope>
</reference>
<dbReference type="AlphaFoldDB" id="A0AA85JHJ1"/>
<protein>
    <submittedName>
        <fullName evidence="2">Uncharacterized protein</fullName>
    </submittedName>
</protein>
<sequence>MRATVEKQRSFHILGSLRLAACNLFVTLSSLPSGRQSLLDLCGSGPILTGLASCLSASVSSSQGNTSPSPVYASSLADAARGLIARVSSGGGNNSVHTVNNNNNNVDPLKCNSASSAMSVVCAAKAAQILEYLTESSRFLESKRLDTKRNAAILVGKLAQSSQVHRDELSRLDGYSVLTPFNSWTATLERC</sequence>
<organism evidence="1 2">
    <name type="scientific">Trichobilharzia regenti</name>
    <name type="common">Nasal bird schistosome</name>
    <dbReference type="NCBI Taxonomy" id="157069"/>
    <lineage>
        <taxon>Eukaryota</taxon>
        <taxon>Metazoa</taxon>
        <taxon>Spiralia</taxon>
        <taxon>Lophotrochozoa</taxon>
        <taxon>Platyhelminthes</taxon>
        <taxon>Trematoda</taxon>
        <taxon>Digenea</taxon>
        <taxon>Strigeidida</taxon>
        <taxon>Schistosomatoidea</taxon>
        <taxon>Schistosomatidae</taxon>
        <taxon>Trichobilharzia</taxon>
    </lineage>
</organism>
<dbReference type="WBParaSite" id="TREG1_21770.1">
    <property type="protein sequence ID" value="TREG1_21770.1"/>
    <property type="gene ID" value="TREG1_21770"/>
</dbReference>
<reference evidence="1" key="1">
    <citation type="submission" date="2022-06" db="EMBL/GenBank/DDBJ databases">
        <authorList>
            <person name="Berger JAMES D."/>
            <person name="Berger JAMES D."/>
        </authorList>
    </citation>
    <scope>NUCLEOTIDE SEQUENCE [LARGE SCALE GENOMIC DNA]</scope>
</reference>